<dbReference type="Pfam" id="PF13500">
    <property type="entry name" value="AAA_26"/>
    <property type="match status" value="1"/>
</dbReference>
<sequence>MAAASGAKTLFIAATRQHVGKTSVSMGLVQGLKRRLAAPGAVAFGKPVGQQHLVADGIRVDKDVQVVKEYFGLPCDYKDMSPVLVPRGYTKEFIDGVHTEQAQADAIMASSEALSRDADVVIMEGTGHTGVGSIVQMNNARVAGLLGAEMILIANGGLGSAFDELELNRCMCKEYGVKIRGVVINKVLPDRVDMIREYFEKLLKRWDVPLLGVVPDEPFLGKPSLYDFERLFDVSLLAGAKYRLRHYRPMDIHLAAHGLNRFLEVIQKAPMRPVYVTHASRCDITLAFLNHVERESRAGNDFGGALILCGLPEGEGIPNQYTLEAIQEHNQEGYVNAPVFYIPKRSWEVITALNDYVPKLNIVDRARCKVAAEHYEQYLDFDQILS</sequence>
<dbReference type="SUPFAM" id="SSF52540">
    <property type="entry name" value="P-loop containing nucleoside triphosphate hydrolases"/>
    <property type="match status" value="1"/>
</dbReference>
<keyword evidence="1" id="KW-0315">Glutamine amidotransferase</keyword>
<dbReference type="InterPro" id="IPR028979">
    <property type="entry name" value="Ser_kin/Pase_Hpr-like_N_sf"/>
</dbReference>
<organism evidence="2">
    <name type="scientific">Phaeomonas parva</name>
    <dbReference type="NCBI Taxonomy" id="124430"/>
    <lineage>
        <taxon>Eukaryota</taxon>
        <taxon>Sar</taxon>
        <taxon>Stramenopiles</taxon>
        <taxon>Ochrophyta</taxon>
        <taxon>Pinguiophyceae</taxon>
        <taxon>Pinguiochrysidales</taxon>
        <taxon>Pinguiochrysidaceae</taxon>
        <taxon>Phaeomonas</taxon>
    </lineage>
</organism>
<dbReference type="InterPro" id="IPR027417">
    <property type="entry name" value="P-loop_NTPase"/>
</dbReference>
<dbReference type="Gene3D" id="3.40.50.300">
    <property type="entry name" value="P-loop containing nucleotide triphosphate hydrolases"/>
    <property type="match status" value="1"/>
</dbReference>
<dbReference type="PANTHER" id="PTHR21343:SF8">
    <property type="entry name" value="DRTGG DOMAIN-CONTAINING PROTEIN"/>
    <property type="match status" value="1"/>
</dbReference>
<gene>
    <name evidence="2" type="ORF">PPAR1163_LOCUS22146</name>
</gene>
<dbReference type="AlphaFoldDB" id="A0A7S1UCT6"/>
<evidence type="ECO:0000256" key="1">
    <source>
        <dbReference type="ARBA" id="ARBA00022962"/>
    </source>
</evidence>
<dbReference type="CDD" id="cd03109">
    <property type="entry name" value="DTBS"/>
    <property type="match status" value="1"/>
</dbReference>
<evidence type="ECO:0008006" key="3">
    <source>
        <dbReference type="Google" id="ProtNLM"/>
    </source>
</evidence>
<proteinExistence type="predicted"/>
<dbReference type="Gene3D" id="3.40.1390.20">
    <property type="entry name" value="HprK N-terminal domain-like"/>
    <property type="match status" value="1"/>
</dbReference>
<protein>
    <recommendedName>
        <fullName evidence="3">DRTGG domain-containing protein</fullName>
    </recommendedName>
</protein>
<evidence type="ECO:0000313" key="2">
    <source>
        <dbReference type="EMBL" id="CAD9263761.1"/>
    </source>
</evidence>
<name>A0A7S1UCT6_9STRA</name>
<dbReference type="PANTHER" id="PTHR21343">
    <property type="entry name" value="DETHIOBIOTIN SYNTHETASE"/>
    <property type="match status" value="1"/>
</dbReference>
<reference evidence="2" key="1">
    <citation type="submission" date="2021-01" db="EMBL/GenBank/DDBJ databases">
        <authorList>
            <person name="Corre E."/>
            <person name="Pelletier E."/>
            <person name="Niang G."/>
            <person name="Scheremetjew M."/>
            <person name="Finn R."/>
            <person name="Kale V."/>
            <person name="Holt S."/>
            <person name="Cochrane G."/>
            <person name="Meng A."/>
            <person name="Brown T."/>
            <person name="Cohen L."/>
        </authorList>
    </citation>
    <scope>NUCLEOTIDE SEQUENCE</scope>
    <source>
        <strain evidence="2">CCMP2877</strain>
    </source>
</reference>
<dbReference type="EMBL" id="HBGJ01034923">
    <property type="protein sequence ID" value="CAD9263761.1"/>
    <property type="molecule type" value="Transcribed_RNA"/>
</dbReference>
<accession>A0A7S1UCT6</accession>